<dbReference type="Gene3D" id="3.40.930.10">
    <property type="entry name" value="Mannitol-specific EII, Chain A"/>
    <property type="match status" value="1"/>
</dbReference>
<dbReference type="SUPFAM" id="SSF55804">
    <property type="entry name" value="Phoshotransferase/anion transport protein"/>
    <property type="match status" value="1"/>
</dbReference>
<keyword evidence="5" id="KW-0598">Phosphotransferase system</keyword>
<evidence type="ECO:0000259" key="7">
    <source>
        <dbReference type="PROSITE" id="PS51094"/>
    </source>
</evidence>
<dbReference type="InterPro" id="IPR016152">
    <property type="entry name" value="PTrfase/Anion_transptr"/>
</dbReference>
<reference evidence="9" key="1">
    <citation type="journal article" date="2019" name="Int. J. Syst. Evol. Microbiol.">
        <title>The Global Catalogue of Microorganisms (GCM) 10K type strain sequencing project: providing services to taxonomists for standard genome sequencing and annotation.</title>
        <authorList>
            <consortium name="The Broad Institute Genomics Platform"/>
            <consortium name="The Broad Institute Genome Sequencing Center for Infectious Disease"/>
            <person name="Wu L."/>
            <person name="Ma J."/>
        </authorList>
    </citation>
    <scope>NUCLEOTIDE SEQUENCE [LARGE SCALE GENOMIC DNA]</scope>
    <source>
        <strain evidence="9">JCM 1407</strain>
    </source>
</reference>
<accession>A0ABP3UN72</accession>
<comment type="subcellular location">
    <subcellularLocation>
        <location evidence="1">Cytoplasm</location>
    </subcellularLocation>
</comment>
<protein>
    <submittedName>
        <fullName evidence="8">PTS sugar transporter subunit IIA</fullName>
    </submittedName>
</protein>
<evidence type="ECO:0000313" key="9">
    <source>
        <dbReference type="Proteomes" id="UP001501510"/>
    </source>
</evidence>
<gene>
    <name evidence="8" type="ORF">GCM10008906_12010</name>
</gene>
<dbReference type="Pfam" id="PF00359">
    <property type="entry name" value="PTS_EIIA_2"/>
    <property type="match status" value="1"/>
</dbReference>
<dbReference type="CDD" id="cd00211">
    <property type="entry name" value="PTS_IIA_fru"/>
    <property type="match status" value="1"/>
</dbReference>
<dbReference type="InterPro" id="IPR002178">
    <property type="entry name" value="PTS_EIIA_type-2_dom"/>
</dbReference>
<evidence type="ECO:0000256" key="1">
    <source>
        <dbReference type="ARBA" id="ARBA00004496"/>
    </source>
</evidence>
<evidence type="ECO:0000313" key="8">
    <source>
        <dbReference type="EMBL" id="GAA0736677.1"/>
    </source>
</evidence>
<dbReference type="InterPro" id="IPR051351">
    <property type="entry name" value="Ascorbate-PTS_EIIA_comp"/>
</dbReference>
<dbReference type="PANTHER" id="PTHR36203:SF5">
    <property type="entry name" value="PTS SYSTEM, EIIA COMPONENT"/>
    <property type="match status" value="1"/>
</dbReference>
<organism evidence="8 9">
    <name type="scientific">Clostridium oceanicum</name>
    <dbReference type="NCBI Taxonomy" id="1543"/>
    <lineage>
        <taxon>Bacteria</taxon>
        <taxon>Bacillati</taxon>
        <taxon>Bacillota</taxon>
        <taxon>Clostridia</taxon>
        <taxon>Eubacteriales</taxon>
        <taxon>Clostridiaceae</taxon>
        <taxon>Clostridium</taxon>
    </lineage>
</organism>
<evidence type="ECO:0000256" key="4">
    <source>
        <dbReference type="ARBA" id="ARBA00022679"/>
    </source>
</evidence>
<comment type="caution">
    <text evidence="8">The sequence shown here is derived from an EMBL/GenBank/DDBJ whole genome shotgun (WGS) entry which is preliminary data.</text>
</comment>
<keyword evidence="9" id="KW-1185">Reference proteome</keyword>
<dbReference type="PROSITE" id="PS51094">
    <property type="entry name" value="PTS_EIIA_TYPE_2"/>
    <property type="match status" value="1"/>
</dbReference>
<dbReference type="RefSeq" id="WP_343759847.1">
    <property type="nucleotide sequence ID" value="NZ_BAAACG010000006.1"/>
</dbReference>
<evidence type="ECO:0000256" key="2">
    <source>
        <dbReference type="ARBA" id="ARBA00022448"/>
    </source>
</evidence>
<dbReference type="EMBL" id="BAAACG010000006">
    <property type="protein sequence ID" value="GAA0736677.1"/>
    <property type="molecule type" value="Genomic_DNA"/>
</dbReference>
<evidence type="ECO:0000256" key="5">
    <source>
        <dbReference type="ARBA" id="ARBA00022683"/>
    </source>
</evidence>
<keyword evidence="3" id="KW-0963">Cytoplasm</keyword>
<evidence type="ECO:0000256" key="6">
    <source>
        <dbReference type="ARBA" id="ARBA00022777"/>
    </source>
</evidence>
<keyword evidence="4" id="KW-0808">Transferase</keyword>
<keyword evidence="6" id="KW-0418">Kinase</keyword>
<dbReference type="PANTHER" id="PTHR36203">
    <property type="entry name" value="ASCORBATE-SPECIFIC PTS SYSTEM EIIA COMPONENT"/>
    <property type="match status" value="1"/>
</dbReference>
<keyword evidence="8" id="KW-0762">Sugar transport</keyword>
<proteinExistence type="predicted"/>
<sequence>MLEKYLTRNLVVFNATASTPEEVIRLAGNLLLDEGKIKQEYVDAMIESYHKLGSYIVIAPHIAMPHARPSQYVNEKSISFIKLKTPVKFNSKKNDPVKIVFALAGKDDESHLGMIKELAELLTNPEKVEKLTYVNNYQNFLKIIS</sequence>
<name>A0ABP3UN72_9CLOT</name>
<dbReference type="Proteomes" id="UP001501510">
    <property type="component" value="Unassembled WGS sequence"/>
</dbReference>
<feature type="domain" description="PTS EIIA type-2" evidence="7">
    <location>
        <begin position="4"/>
        <end position="145"/>
    </location>
</feature>
<keyword evidence="2" id="KW-0813">Transport</keyword>
<evidence type="ECO:0000256" key="3">
    <source>
        <dbReference type="ARBA" id="ARBA00022490"/>
    </source>
</evidence>